<keyword evidence="1" id="KW-0732">Signal</keyword>
<evidence type="ECO:0000313" key="2">
    <source>
        <dbReference type="EMBL" id="ATQ75781.1"/>
    </source>
</evidence>
<organism evidence="2 3">
    <name type="scientific">Massilia violaceinigra</name>
    <dbReference type="NCBI Taxonomy" id="2045208"/>
    <lineage>
        <taxon>Bacteria</taxon>
        <taxon>Pseudomonadati</taxon>
        <taxon>Pseudomonadota</taxon>
        <taxon>Betaproteobacteria</taxon>
        <taxon>Burkholderiales</taxon>
        <taxon>Oxalobacteraceae</taxon>
        <taxon>Telluria group</taxon>
        <taxon>Massilia</taxon>
    </lineage>
</organism>
<keyword evidence="3" id="KW-1185">Reference proteome</keyword>
<dbReference type="EMBL" id="CP024608">
    <property type="protein sequence ID" value="ATQ75781.1"/>
    <property type="molecule type" value="Genomic_DNA"/>
</dbReference>
<dbReference type="RefSeq" id="WP_099875830.1">
    <property type="nucleotide sequence ID" value="NZ_CP024608.1"/>
</dbReference>
<name>A0A2D2DLE8_9BURK</name>
<evidence type="ECO:0008006" key="4">
    <source>
        <dbReference type="Google" id="ProtNLM"/>
    </source>
</evidence>
<feature type="signal peptide" evidence="1">
    <location>
        <begin position="1"/>
        <end position="22"/>
    </location>
</feature>
<evidence type="ECO:0000256" key="1">
    <source>
        <dbReference type="SAM" id="SignalP"/>
    </source>
</evidence>
<dbReference type="AlphaFoldDB" id="A0A2D2DLE8"/>
<sequence>MMRSAPLAALLCAALLALQADAAAAQGRAAAVKGPAPYQFAIIGHRFTDGGGDAQLEQAIAASDDGAVAFVVATGIKGEREPCSDELYTQRRDLFAQARRPMIVAPAASDWSGCMNAAGSQLAVDRLNRMRELFYPDAESLGKRTLPLLRLSSSSQFRSYAENAHWIVGNVLYATMNLPSDNNHYRPEAGRNSEFEDRAVANRFWLKRLFGTAQRKKLDALVLFTEGNLKAHSDKPGLLSMLGSSDSREDGYAAARQQVVTLAQKFAGKVLLVDTAAPAGPAPAIAWRGNLGHVSVGSSVLRMRVAPGSEKMFLLQKP</sequence>
<accession>A0A2D2DLE8</accession>
<dbReference type="KEGG" id="mass:CR152_15540"/>
<dbReference type="OrthoDB" id="58809at2"/>
<gene>
    <name evidence="2" type="ORF">CR152_15540</name>
</gene>
<feature type="chain" id="PRO_5013716262" description="Transmembrane protein" evidence="1">
    <location>
        <begin position="23"/>
        <end position="318"/>
    </location>
</feature>
<proteinExistence type="predicted"/>
<dbReference type="Proteomes" id="UP000229897">
    <property type="component" value="Chromosome"/>
</dbReference>
<reference evidence="2" key="1">
    <citation type="submission" date="2017-10" db="EMBL/GenBank/DDBJ databases">
        <title>Massilia psychrophilum sp. nov., a novel purple-pigmented bacterium isolated from Tianshan glacier, Xinjiang Municipality, China.</title>
        <authorList>
            <person name="Wang H."/>
        </authorList>
    </citation>
    <scope>NUCLEOTIDE SEQUENCE [LARGE SCALE GENOMIC DNA]</scope>
    <source>
        <strain evidence="2">B2</strain>
    </source>
</reference>
<protein>
    <recommendedName>
        <fullName evidence="4">Transmembrane protein</fullName>
    </recommendedName>
</protein>
<evidence type="ECO:0000313" key="3">
    <source>
        <dbReference type="Proteomes" id="UP000229897"/>
    </source>
</evidence>